<evidence type="ECO:0000256" key="7">
    <source>
        <dbReference type="SAM" id="Phobius"/>
    </source>
</evidence>
<evidence type="ECO:0000256" key="1">
    <source>
        <dbReference type="ARBA" id="ARBA00004651"/>
    </source>
</evidence>
<name>A0A4R7KRZ4_9CLOT</name>
<dbReference type="RefSeq" id="WP_133627374.1">
    <property type="nucleotide sequence ID" value="NZ_SOAZ01000004.1"/>
</dbReference>
<dbReference type="Proteomes" id="UP000295325">
    <property type="component" value="Unassembled WGS sequence"/>
</dbReference>
<comment type="similarity">
    <text evidence="2">Belongs to the chromate ion transporter (CHR) (TC 2.A.51) family.</text>
</comment>
<sequence>MLFDLFMVFAKIGAFTLGGGYAMVPLIQSEVVDRKSWIEKEEFIDILAVSQSTPGALALNMATFIGYKKKGILGAASAILGAIMPSFLIILIVAMFFTKFMNVKAVQEAFMGIRPAVAALIAFSVYKIAMTSKIKPMWYIIAVISAVLVIFFDVDPILIIIVSGLSGAVIGKLGGTKDGDNN</sequence>
<evidence type="ECO:0000256" key="2">
    <source>
        <dbReference type="ARBA" id="ARBA00005262"/>
    </source>
</evidence>
<keyword evidence="3" id="KW-1003">Cell membrane</keyword>
<dbReference type="PANTHER" id="PTHR43663:SF2">
    <property type="entry name" value="CHROMATE TRANSPORT PROTEIN-RELATED"/>
    <property type="match status" value="1"/>
</dbReference>
<keyword evidence="5 7" id="KW-1133">Transmembrane helix</keyword>
<keyword evidence="9" id="KW-1185">Reference proteome</keyword>
<evidence type="ECO:0000256" key="3">
    <source>
        <dbReference type="ARBA" id="ARBA00022475"/>
    </source>
</evidence>
<dbReference type="OrthoDB" id="9788907at2"/>
<feature type="transmembrane region" description="Helical" evidence="7">
    <location>
        <begin position="6"/>
        <end position="27"/>
    </location>
</feature>
<feature type="transmembrane region" description="Helical" evidence="7">
    <location>
        <begin position="109"/>
        <end position="126"/>
    </location>
</feature>
<dbReference type="InterPro" id="IPR052518">
    <property type="entry name" value="CHR_Transporter"/>
</dbReference>
<accession>A0A4R7KRZ4</accession>
<reference evidence="8 9" key="1">
    <citation type="submission" date="2019-03" db="EMBL/GenBank/DDBJ databases">
        <title>Genomic Encyclopedia of Type Strains, Phase IV (KMG-IV): sequencing the most valuable type-strain genomes for metagenomic binning, comparative biology and taxonomic classification.</title>
        <authorList>
            <person name="Goeker M."/>
        </authorList>
    </citation>
    <scope>NUCLEOTIDE SEQUENCE [LARGE SCALE GENOMIC DNA]</scope>
    <source>
        <strain evidence="8 9">DSM 24455</strain>
    </source>
</reference>
<feature type="transmembrane region" description="Helical" evidence="7">
    <location>
        <begin position="138"/>
        <end position="162"/>
    </location>
</feature>
<proteinExistence type="inferred from homology"/>
<dbReference type="Pfam" id="PF02417">
    <property type="entry name" value="Chromate_transp"/>
    <property type="match status" value="1"/>
</dbReference>
<dbReference type="InterPro" id="IPR003370">
    <property type="entry name" value="Chromate_transpt"/>
</dbReference>
<evidence type="ECO:0000256" key="5">
    <source>
        <dbReference type="ARBA" id="ARBA00022989"/>
    </source>
</evidence>
<comment type="caution">
    <text evidence="8">The sequence shown here is derived from an EMBL/GenBank/DDBJ whole genome shotgun (WGS) entry which is preliminary data.</text>
</comment>
<gene>
    <name evidence="8" type="ORF">EDD71_10499</name>
</gene>
<dbReference type="GO" id="GO:0015109">
    <property type="term" value="F:chromate transmembrane transporter activity"/>
    <property type="evidence" value="ECO:0007669"/>
    <property type="project" value="InterPro"/>
</dbReference>
<keyword evidence="6 7" id="KW-0472">Membrane</keyword>
<dbReference type="AlphaFoldDB" id="A0A4R7KRZ4"/>
<evidence type="ECO:0000256" key="6">
    <source>
        <dbReference type="ARBA" id="ARBA00023136"/>
    </source>
</evidence>
<evidence type="ECO:0000313" key="8">
    <source>
        <dbReference type="EMBL" id="TDT62374.1"/>
    </source>
</evidence>
<comment type="subcellular location">
    <subcellularLocation>
        <location evidence="1">Cell membrane</location>
        <topology evidence="1">Multi-pass membrane protein</topology>
    </subcellularLocation>
</comment>
<dbReference type="EMBL" id="SOAZ01000004">
    <property type="protein sequence ID" value="TDT62374.1"/>
    <property type="molecule type" value="Genomic_DNA"/>
</dbReference>
<evidence type="ECO:0000256" key="4">
    <source>
        <dbReference type="ARBA" id="ARBA00022692"/>
    </source>
</evidence>
<dbReference type="PANTHER" id="PTHR43663">
    <property type="entry name" value="CHROMATE TRANSPORT PROTEIN-RELATED"/>
    <property type="match status" value="1"/>
</dbReference>
<feature type="transmembrane region" description="Helical" evidence="7">
    <location>
        <begin position="71"/>
        <end position="97"/>
    </location>
</feature>
<evidence type="ECO:0000313" key="9">
    <source>
        <dbReference type="Proteomes" id="UP000295325"/>
    </source>
</evidence>
<dbReference type="GO" id="GO:0005886">
    <property type="term" value="C:plasma membrane"/>
    <property type="evidence" value="ECO:0007669"/>
    <property type="project" value="UniProtKB-SubCell"/>
</dbReference>
<organism evidence="8 9">
    <name type="scientific">Fonticella tunisiensis</name>
    <dbReference type="NCBI Taxonomy" id="1096341"/>
    <lineage>
        <taxon>Bacteria</taxon>
        <taxon>Bacillati</taxon>
        <taxon>Bacillota</taxon>
        <taxon>Clostridia</taxon>
        <taxon>Eubacteriales</taxon>
        <taxon>Clostridiaceae</taxon>
        <taxon>Fonticella</taxon>
    </lineage>
</organism>
<keyword evidence="4 7" id="KW-0812">Transmembrane</keyword>
<protein>
    <submittedName>
        <fullName evidence="8">Chromate transporter</fullName>
    </submittedName>
</protein>